<reference evidence="1" key="1">
    <citation type="submission" date="2020-07" db="EMBL/GenBank/DDBJ databases">
        <title>Huge and variable diversity of episymbiotic CPR bacteria and DPANN archaea in groundwater ecosystems.</title>
        <authorList>
            <person name="He C.Y."/>
            <person name="Keren R."/>
            <person name="Whittaker M."/>
            <person name="Farag I.F."/>
            <person name="Doudna J."/>
            <person name="Cate J.H.D."/>
            <person name="Banfield J.F."/>
        </authorList>
    </citation>
    <scope>NUCLEOTIDE SEQUENCE</scope>
    <source>
        <strain evidence="1">NC_groundwater_1482_Ag_S-0.65um_47_24</strain>
    </source>
</reference>
<dbReference type="Proteomes" id="UP000772181">
    <property type="component" value="Unassembled WGS sequence"/>
</dbReference>
<dbReference type="EMBL" id="JACQWF010000251">
    <property type="protein sequence ID" value="MBI4595821.1"/>
    <property type="molecule type" value="Genomic_DNA"/>
</dbReference>
<evidence type="ECO:0000313" key="2">
    <source>
        <dbReference type="Proteomes" id="UP000772181"/>
    </source>
</evidence>
<evidence type="ECO:0000313" key="1">
    <source>
        <dbReference type="EMBL" id="MBI4595821.1"/>
    </source>
</evidence>
<protein>
    <submittedName>
        <fullName evidence="1">DPP IV N-terminal domain-containing protein</fullName>
    </submittedName>
</protein>
<dbReference type="Pfam" id="PF07676">
    <property type="entry name" value="PD40"/>
    <property type="match status" value="1"/>
</dbReference>
<accession>A0A933GL10</accession>
<organism evidence="1 2">
    <name type="scientific">Tectimicrobiota bacterium</name>
    <dbReference type="NCBI Taxonomy" id="2528274"/>
    <lineage>
        <taxon>Bacteria</taxon>
        <taxon>Pseudomonadati</taxon>
        <taxon>Nitrospinota/Tectimicrobiota group</taxon>
        <taxon>Candidatus Tectimicrobiota</taxon>
    </lineage>
</organism>
<dbReference type="AlphaFoldDB" id="A0A933GL10"/>
<dbReference type="SUPFAM" id="SSF82171">
    <property type="entry name" value="DPP6 N-terminal domain-like"/>
    <property type="match status" value="1"/>
</dbReference>
<dbReference type="InterPro" id="IPR011659">
    <property type="entry name" value="WD40"/>
</dbReference>
<dbReference type="InterPro" id="IPR011042">
    <property type="entry name" value="6-blade_b-propeller_TolB-like"/>
</dbReference>
<gene>
    <name evidence="1" type="ORF">HY730_05505</name>
</gene>
<dbReference type="Gene3D" id="2.120.10.30">
    <property type="entry name" value="TolB, C-terminal domain"/>
    <property type="match status" value="1"/>
</dbReference>
<name>A0A933GL10_UNCTE</name>
<proteinExistence type="predicted"/>
<comment type="caution">
    <text evidence="1">The sequence shown here is derived from an EMBL/GenBank/DDBJ whole genome shotgun (WGS) entry which is preliminary data.</text>
</comment>
<sequence length="187" mass="21191">MGTIKTWKLAFVRDGNIYVSNGDGSEQKLLINNAESPSWSPDREQIAFARNNNMWVARVDGTGQGPLTFKWKKRHQDSWYRDIYISWHPRDGFITFSHEDEFRVDRLGGIKGITYKSNHPKGVVAGSSLFDVAVSGPEAKKVVVRYDLYENGTGFHFSDHSHPAWSKSGKKLDFTRNGDIVIVHPPP</sequence>